<reference key="2">
    <citation type="submission" date="2011-10" db="EMBL/GenBank/DDBJ databases">
        <title>The genome and transcriptome sequence of Clonorchis sinensis provide insights into the carcinogenic liver fluke.</title>
        <authorList>
            <person name="Wang X."/>
            <person name="Huang Y."/>
            <person name="Chen W."/>
            <person name="Liu H."/>
            <person name="Guo L."/>
            <person name="Chen Y."/>
            <person name="Luo F."/>
            <person name="Zhou W."/>
            <person name="Sun J."/>
            <person name="Mao Q."/>
            <person name="Liang P."/>
            <person name="Zhou C."/>
            <person name="Tian Y."/>
            <person name="Men J."/>
            <person name="Lv X."/>
            <person name="Huang L."/>
            <person name="Zhou J."/>
            <person name="Hu Y."/>
            <person name="Li R."/>
            <person name="Zhang F."/>
            <person name="Lei H."/>
            <person name="Li X."/>
            <person name="Hu X."/>
            <person name="Liang C."/>
            <person name="Xu J."/>
            <person name="Wu Z."/>
            <person name="Yu X."/>
        </authorList>
    </citation>
    <scope>NUCLEOTIDE SEQUENCE</scope>
    <source>
        <strain>Henan</strain>
    </source>
</reference>
<keyword evidence="2" id="KW-1185">Reference proteome</keyword>
<dbReference type="Proteomes" id="UP000008909">
    <property type="component" value="Unassembled WGS sequence"/>
</dbReference>
<accession>G7YF13</accession>
<evidence type="ECO:0000313" key="2">
    <source>
        <dbReference type="Proteomes" id="UP000008909"/>
    </source>
</evidence>
<dbReference type="AlphaFoldDB" id="G7YF13"/>
<reference evidence="1" key="1">
    <citation type="journal article" date="2011" name="Genome Biol.">
        <title>The draft genome of the carcinogenic human liver fluke Clonorchis sinensis.</title>
        <authorList>
            <person name="Wang X."/>
            <person name="Chen W."/>
            <person name="Huang Y."/>
            <person name="Sun J."/>
            <person name="Men J."/>
            <person name="Liu H."/>
            <person name="Luo F."/>
            <person name="Guo L."/>
            <person name="Lv X."/>
            <person name="Deng C."/>
            <person name="Zhou C."/>
            <person name="Fan Y."/>
            <person name="Li X."/>
            <person name="Huang L."/>
            <person name="Hu Y."/>
            <person name="Liang C."/>
            <person name="Hu X."/>
            <person name="Xu J."/>
            <person name="Yu X."/>
        </authorList>
    </citation>
    <scope>NUCLEOTIDE SEQUENCE [LARGE SCALE GENOMIC DNA]</scope>
    <source>
        <strain evidence="1">Henan</strain>
    </source>
</reference>
<organism evidence="1 2">
    <name type="scientific">Clonorchis sinensis</name>
    <name type="common">Chinese liver fluke</name>
    <dbReference type="NCBI Taxonomy" id="79923"/>
    <lineage>
        <taxon>Eukaryota</taxon>
        <taxon>Metazoa</taxon>
        <taxon>Spiralia</taxon>
        <taxon>Lophotrochozoa</taxon>
        <taxon>Platyhelminthes</taxon>
        <taxon>Trematoda</taxon>
        <taxon>Digenea</taxon>
        <taxon>Opisthorchiida</taxon>
        <taxon>Opisthorchiata</taxon>
        <taxon>Opisthorchiidae</taxon>
        <taxon>Clonorchis</taxon>
    </lineage>
</organism>
<gene>
    <name evidence="1" type="ORF">CLF_106358</name>
</gene>
<proteinExistence type="predicted"/>
<dbReference type="EMBL" id="DF143167">
    <property type="protein sequence ID" value="GAA51546.1"/>
    <property type="molecule type" value="Genomic_DNA"/>
</dbReference>
<evidence type="ECO:0000313" key="1">
    <source>
        <dbReference type="EMBL" id="GAA51546.1"/>
    </source>
</evidence>
<protein>
    <submittedName>
        <fullName evidence="1">Uncharacterized protein</fullName>
    </submittedName>
</protein>
<name>G7YF13_CLOSI</name>
<sequence length="189" mass="21173">MTRTIGDGQSICAAEGATDVGTHSGATQQGDYPCGTYRPPHEVFIPGACFQRRKADLREDVLLTCRISSIHRYTSMMNVRGKQEADLVFDTLVRVTPSSAKYGYSELPAKQQIGYGSRSTVIPTPNLGPWTNPYMKILDPSFQIADENLVDMEYADMILIFKKEEKAYLFLDELTSHPVLWHPPCTHEV</sequence>